<feature type="region of interest" description="Disordered" evidence="1">
    <location>
        <begin position="64"/>
        <end position="95"/>
    </location>
</feature>
<accession>A0A5J4YXP1</accession>
<name>A0A5J4YXP1_PORPP</name>
<keyword evidence="3" id="KW-1185">Reference proteome</keyword>
<dbReference type="Proteomes" id="UP000324585">
    <property type="component" value="Unassembled WGS sequence"/>
</dbReference>
<evidence type="ECO:0000313" key="3">
    <source>
        <dbReference type="Proteomes" id="UP000324585"/>
    </source>
</evidence>
<dbReference type="AlphaFoldDB" id="A0A5J4YXP1"/>
<proteinExistence type="predicted"/>
<sequence length="484" mass="55361">MKHAVVYSQSDIDKMANESYSMSAHLGEDEDEAAIQPRHNAVRSAGSFRRLSADVFMLRGSRRLQQPPASDEAKQHGLVHKKGGTHKSGESTDEFDEDAVCVDDEEHVALAEDAVAQPPPLGHPSLLFARYRQRYGLDVFSLPHNGIRKEILDAYTALSFFQVRPLLTISINDYLLLKDFLPPIFRFIKRYLLALEKLVFPWIQSSARVLPQVLESQANARAWLDYMIPEFKELLSRLVVPIDMQRQNQPFHNRIALEAAWECKPKLDQLVGALNSHFLLLENAMSNVVQRTFSRTEKSAFDQRFSAFFTADDVPASDRGLFLCMLSQWMTSREYLTTFLESSNLRNAQKRTQQMLQEWRYDTLSRQWFIKYGSAERRYVGRHVRHVIYFSDGAKFTTLSGPGSIKPVKKSSSMRDLRLERLSTAGMGPHASENLQYHPAPQNEQGQPPDREADRQDIAQSPKPRTSMRIGRIGSFRELANKTK</sequence>
<gene>
    <name evidence="2" type="ORF">FVE85_2281</name>
</gene>
<evidence type="ECO:0000313" key="2">
    <source>
        <dbReference type="EMBL" id="KAA8496126.1"/>
    </source>
</evidence>
<organism evidence="2 3">
    <name type="scientific">Porphyridium purpureum</name>
    <name type="common">Red alga</name>
    <name type="synonym">Porphyridium cruentum</name>
    <dbReference type="NCBI Taxonomy" id="35688"/>
    <lineage>
        <taxon>Eukaryota</taxon>
        <taxon>Rhodophyta</taxon>
        <taxon>Bangiophyceae</taxon>
        <taxon>Porphyridiales</taxon>
        <taxon>Porphyridiaceae</taxon>
        <taxon>Porphyridium</taxon>
    </lineage>
</organism>
<reference evidence="3" key="1">
    <citation type="journal article" date="2019" name="Nat. Commun.">
        <title>Expansion of phycobilisome linker gene families in mesophilic red algae.</title>
        <authorList>
            <person name="Lee J."/>
            <person name="Kim D."/>
            <person name="Bhattacharya D."/>
            <person name="Yoon H.S."/>
        </authorList>
    </citation>
    <scope>NUCLEOTIDE SEQUENCE [LARGE SCALE GENOMIC DNA]</scope>
    <source>
        <strain evidence="3">CCMP 1328</strain>
    </source>
</reference>
<feature type="region of interest" description="Disordered" evidence="1">
    <location>
        <begin position="427"/>
        <end position="484"/>
    </location>
</feature>
<comment type="caution">
    <text evidence="2">The sequence shown here is derived from an EMBL/GenBank/DDBJ whole genome shotgun (WGS) entry which is preliminary data.</text>
</comment>
<dbReference type="EMBL" id="VRMN01000003">
    <property type="protein sequence ID" value="KAA8496126.1"/>
    <property type="molecule type" value="Genomic_DNA"/>
</dbReference>
<evidence type="ECO:0000256" key="1">
    <source>
        <dbReference type="SAM" id="MobiDB-lite"/>
    </source>
</evidence>
<protein>
    <submittedName>
        <fullName evidence="2">Uncharacterized protein</fullName>
    </submittedName>
</protein>